<sequence length="108" mass="13072">MKGKRFLLNFVVNIKKRFFFTNHERAQVNKCIYEYFYFEEKIFNIIDHPDIKHLLLVDYKKKEKYESVKKDNINSSNNNVSKDNIICINNMNEDTDKLLKNKKDDISM</sequence>
<protein>
    <submittedName>
        <fullName evidence="1">Uncharacterized protein</fullName>
    </submittedName>
</protein>
<evidence type="ECO:0000313" key="1">
    <source>
        <dbReference type="EMBL" id="KOB85872.1"/>
    </source>
</evidence>
<accession>A0A0L7LZ63</accession>
<dbReference type="Proteomes" id="UP000054282">
    <property type="component" value="Unassembled WGS sequence"/>
</dbReference>
<proteinExistence type="predicted"/>
<reference evidence="2" key="2">
    <citation type="submission" date="2006-09" db="EMBL/GenBank/DDBJ databases">
        <title>The genome sequence of Plasmodium falciparum Dd2.</title>
        <authorList>
            <consortium name="The Broad Institute Genome Sequencing Platform"/>
            <person name="Birren B."/>
            <person name="Lander E."/>
            <person name="Galagan J."/>
            <person name="Nusbaum C."/>
            <person name="Devon K."/>
            <person name="Henn M."/>
            <person name="Jaffe D."/>
            <person name="Butler J."/>
            <person name="Alvarez P."/>
            <person name="Gnerre S."/>
            <person name="Grabherr M."/>
            <person name="Kleber M."/>
            <person name="Mauceli E."/>
            <person name="Brockman W."/>
            <person name="MacCallum I.A."/>
            <person name="Rounsley S."/>
            <person name="Young S."/>
            <person name="LaButti K."/>
            <person name="Pushparaj V."/>
            <person name="DeCaprio D."/>
            <person name="Crawford M."/>
            <person name="Koehrsen M."/>
            <person name="Engels R."/>
            <person name="Montgomery P."/>
            <person name="Pearson M."/>
            <person name="Howarth C."/>
            <person name="Larson L."/>
            <person name="Luoma S."/>
            <person name="White J."/>
            <person name="Kodira C."/>
            <person name="Zeng Q."/>
            <person name="O'Leary S."/>
            <person name="Yandava C."/>
            <person name="Alvarado L."/>
            <person name="Wirth D."/>
            <person name="Volkman S."/>
            <person name="Hartl D."/>
        </authorList>
    </citation>
    <scope>NUCLEOTIDE SEQUENCE [LARGE SCALE GENOMIC DNA]</scope>
</reference>
<feature type="non-terminal residue" evidence="1">
    <location>
        <position position="108"/>
    </location>
</feature>
<reference evidence="2" key="1">
    <citation type="submission" date="2006-09" db="EMBL/GenBank/DDBJ databases">
        <title>Annotation of Plasmodium falciparum Dd2.</title>
        <authorList>
            <consortium name="The Broad Institute Genome Sequencing Platform"/>
            <person name="Volkman S.K."/>
            <person name="Neafsey D.E."/>
            <person name="Dash A.P."/>
            <person name="Chitnis C.E."/>
            <person name="Hartl D.L."/>
            <person name="Young S.K."/>
            <person name="Zeng Q."/>
            <person name="Koehrsen M."/>
            <person name="Alvarado L."/>
            <person name="Berlin A."/>
            <person name="Borenstein D."/>
            <person name="Chapman S.B."/>
            <person name="Chen Z."/>
            <person name="Engels R."/>
            <person name="Freedman E."/>
            <person name="Gellesch M."/>
            <person name="Goldberg J."/>
            <person name="Griggs A."/>
            <person name="Gujja S."/>
            <person name="Heilman E.R."/>
            <person name="Heiman D.I."/>
            <person name="Howarth C."/>
            <person name="Jen D."/>
            <person name="Larson L."/>
            <person name="Mehta T."/>
            <person name="Neiman D."/>
            <person name="Park D."/>
            <person name="Pearson M."/>
            <person name="Roberts A."/>
            <person name="Saif S."/>
            <person name="Shea T."/>
            <person name="Shenoy N."/>
            <person name="Sisk P."/>
            <person name="Stolte C."/>
            <person name="Sykes S."/>
            <person name="Walk T."/>
            <person name="White J."/>
            <person name="Yandava C."/>
            <person name="Haas B."/>
            <person name="Henn M.R."/>
            <person name="Nusbaum C."/>
            <person name="Birren B."/>
        </authorList>
    </citation>
    <scope>NUCLEOTIDE SEQUENCE [LARGE SCALE GENOMIC DNA]</scope>
</reference>
<dbReference type="AlphaFoldDB" id="A0A0L7LZ63"/>
<gene>
    <name evidence="1" type="ORF">PFDG_01353</name>
</gene>
<dbReference type="EMBL" id="DS016195">
    <property type="protein sequence ID" value="KOB85872.1"/>
    <property type="molecule type" value="Genomic_DNA"/>
</dbReference>
<dbReference type="KEGG" id="pfd:PFDG_01353"/>
<organism evidence="1 2">
    <name type="scientific">Plasmodium falciparum (isolate Dd2)</name>
    <dbReference type="NCBI Taxonomy" id="57267"/>
    <lineage>
        <taxon>Eukaryota</taxon>
        <taxon>Sar</taxon>
        <taxon>Alveolata</taxon>
        <taxon>Apicomplexa</taxon>
        <taxon>Aconoidasida</taxon>
        <taxon>Haemosporida</taxon>
        <taxon>Plasmodiidae</taxon>
        <taxon>Plasmodium</taxon>
        <taxon>Plasmodium (Laverania)</taxon>
    </lineage>
</organism>
<name>A0A0L7LZ63_PLAF4</name>
<evidence type="ECO:0000313" key="2">
    <source>
        <dbReference type="Proteomes" id="UP000054282"/>
    </source>
</evidence>